<dbReference type="InterPro" id="IPR044611">
    <property type="entry name" value="E3A/B/C-like"/>
</dbReference>
<feature type="region of interest" description="Disordered" evidence="6">
    <location>
        <begin position="292"/>
        <end position="335"/>
    </location>
</feature>
<dbReference type="InterPro" id="IPR042556">
    <property type="entry name" value="AZUL_sf"/>
</dbReference>
<feature type="compositionally biased region" description="Gly residues" evidence="6">
    <location>
        <begin position="1089"/>
        <end position="1104"/>
    </location>
</feature>
<evidence type="ECO:0000256" key="2">
    <source>
        <dbReference type="ARBA" id="ARBA00012485"/>
    </source>
</evidence>
<proteinExistence type="predicted"/>
<feature type="domain" description="HECT" evidence="7">
    <location>
        <begin position="804"/>
        <end position="1182"/>
    </location>
</feature>
<organism evidence="8 9">
    <name type="scientific">Venturia nashicola</name>
    <dbReference type="NCBI Taxonomy" id="86259"/>
    <lineage>
        <taxon>Eukaryota</taxon>
        <taxon>Fungi</taxon>
        <taxon>Dikarya</taxon>
        <taxon>Ascomycota</taxon>
        <taxon>Pezizomycotina</taxon>
        <taxon>Dothideomycetes</taxon>
        <taxon>Pleosporomycetidae</taxon>
        <taxon>Venturiales</taxon>
        <taxon>Venturiaceae</taxon>
        <taxon>Venturia</taxon>
    </lineage>
</organism>
<keyword evidence="4 5" id="KW-0833">Ubl conjugation pathway</keyword>
<dbReference type="Proteomes" id="UP000298493">
    <property type="component" value="Unassembled WGS sequence"/>
</dbReference>
<dbReference type="PROSITE" id="PS50237">
    <property type="entry name" value="HECT"/>
    <property type="match status" value="1"/>
</dbReference>
<keyword evidence="3" id="KW-0808">Transferase</keyword>
<accession>A0A4Z1PD35</accession>
<dbReference type="SUPFAM" id="SSF56204">
    <property type="entry name" value="Hect, E3 ligase catalytic domain"/>
    <property type="match status" value="1"/>
</dbReference>
<protein>
    <recommendedName>
        <fullName evidence="2">HECT-type E3 ubiquitin transferase</fullName>
        <ecNumber evidence="2">2.3.2.26</ecNumber>
    </recommendedName>
</protein>
<dbReference type="Gene3D" id="3.30.2410.10">
    <property type="entry name" value="Hect, E3 ligase catalytic domain"/>
    <property type="match status" value="1"/>
</dbReference>
<gene>
    <name evidence="8" type="ORF">E6O75_ATG05334</name>
</gene>
<feature type="active site" description="Glycyl thioester intermediate" evidence="5">
    <location>
        <position position="1150"/>
    </location>
</feature>
<evidence type="ECO:0000313" key="8">
    <source>
        <dbReference type="EMBL" id="TID20570.1"/>
    </source>
</evidence>
<dbReference type="Gene3D" id="3.90.1750.10">
    <property type="entry name" value="Hect, E3 ligase catalytic domains"/>
    <property type="match status" value="1"/>
</dbReference>
<feature type="compositionally biased region" description="Polar residues" evidence="6">
    <location>
        <begin position="314"/>
        <end position="325"/>
    </location>
</feature>
<evidence type="ECO:0000313" key="9">
    <source>
        <dbReference type="Proteomes" id="UP000298493"/>
    </source>
</evidence>
<dbReference type="EC" id="2.3.2.26" evidence="2"/>
<evidence type="ECO:0000256" key="1">
    <source>
        <dbReference type="ARBA" id="ARBA00000885"/>
    </source>
</evidence>
<dbReference type="InterPro" id="IPR032353">
    <property type="entry name" value="AZUL"/>
</dbReference>
<dbReference type="EMBL" id="SNSC02000010">
    <property type="protein sequence ID" value="TID20570.1"/>
    <property type="molecule type" value="Genomic_DNA"/>
</dbReference>
<comment type="catalytic activity">
    <reaction evidence="1">
        <text>S-ubiquitinyl-[E2 ubiquitin-conjugating enzyme]-L-cysteine + [acceptor protein]-L-lysine = [E2 ubiquitin-conjugating enzyme]-L-cysteine + N(6)-ubiquitinyl-[acceptor protein]-L-lysine.</text>
        <dbReference type="EC" id="2.3.2.26"/>
    </reaction>
</comment>
<dbReference type="InterPro" id="IPR035983">
    <property type="entry name" value="Hect_E3_ubiquitin_ligase"/>
</dbReference>
<evidence type="ECO:0000256" key="4">
    <source>
        <dbReference type="ARBA" id="ARBA00022786"/>
    </source>
</evidence>
<feature type="region of interest" description="Disordered" evidence="6">
    <location>
        <begin position="147"/>
        <end position="199"/>
    </location>
</feature>
<name>A0A4Z1PD35_9PEZI</name>
<sequence>MNGPSKGKVKENGKAPESPPSPRASPLKMMVALTEKTRVIDGLGLGDGARREGFQRLVRRFILQIRYGCTNQYCTTPTCFTCHKRVHRYPVQRPSVLAARSIAFQLATEDDPFSALCPHTPLATPDDFVQFGTRGLEPAHVCKSTLDTKEQARDEPEIRQKTRHASEITALDPLEEAAPTHPEQAAVSDQLPSDRGLGIPGPIFDYQEIHRNGAYKKDKKSLTQRLFDTNSVKAFEWKTIISPMDILKTPSVNGGVAKDHEVNGHVTAHQNHDEVESGEQRRDQVIEIQQEGSVEPTFSSETSPANGHVISPTDAPQTSEATSTQDHSDTRELKVPAAQVTAQVTVVEDLTGYLLSGLRSLAAHAKVQSGVSSTGSYNDSSTAVDHAARPKVIELVKRTLIYHFADPIRLSRFVQHNKALAAASAFPPHLVEYFAEDGHVGMTVNSFTNWVPLVGPLLLDSLWQSLGALFVPPPDIVTKCGHPSSRSEKAGYLPDAEASGMIYVAILALVGSGYILNDKSQHMVSDLRAWGRTLANSHQWGKPDPLAEPWLDIADYMEYEPAVRLARRIAHVVAARRSFWLISQTMCGKSSDGRIPLMSSIITLLKNQLLLDRLTKKVSGPRSSGVPFYLLEWMRTVILKTWDGEVIVKRWEGTGAALDFIADLYHARHELGLPEAKFVTPFISNHLTDAKVPEYMALPRSDKNILNILDFSFLFMPQIRVSYFRAINFASMSEAYSSAVFTDHLKDKMLRHAGGEDFGRNVGRWDRTAFLDTNMKAALTKYLVLDVRRQHILEDALNQVWGLEKRELLRPLKVRMGMGEGGEEGVDHGGVSQEFFRLVFEKAFTPEAGLFVTTDPQANMTWFQPLTLEPLQTYELLGLLVGLAVYNGITVPMTFPQALYRKLLGLRDEHRIDDGWPTLLKSLQEMENWKEGDVSDVFVREFAFSCTANGENWTADMRSQLKSSDDNTTQTKELARSAFVLAKDAPDLPLVTNQTRTAYRKEYIRWLVDVSIQPQFDAFAKGFETVLSKRSLSLLSPALFKNLVEGHQAFDVRGLYKAVRYEDGYSRDSTVIQWFWKIVFEWEEEGKTSAGGRGGDGGRAGNGSGEDKKKRLLEFVTASQRVPVQGWSGLAFSIVRNGGDTERIPTSMTCFGKLLLPEYSCFDKLKGKLEIALENSQGFGSA</sequence>
<dbReference type="PANTHER" id="PTHR45700:SF8">
    <property type="entry name" value="HECT-TYPE E3 UBIQUITIN TRANSFERASE"/>
    <property type="match status" value="1"/>
</dbReference>
<feature type="region of interest" description="Disordered" evidence="6">
    <location>
        <begin position="1087"/>
        <end position="1106"/>
    </location>
</feature>
<dbReference type="PANTHER" id="PTHR45700">
    <property type="entry name" value="UBIQUITIN-PROTEIN LIGASE E3C"/>
    <property type="match status" value="1"/>
</dbReference>
<dbReference type="Gene3D" id="3.30.2160.10">
    <property type="entry name" value="Hect, E3 ligase catalytic domain"/>
    <property type="match status" value="1"/>
</dbReference>
<dbReference type="STRING" id="86259.A0A4Z1PD35"/>
<feature type="compositionally biased region" description="Basic and acidic residues" evidence="6">
    <location>
        <begin position="147"/>
        <end position="166"/>
    </location>
</feature>
<evidence type="ECO:0000256" key="5">
    <source>
        <dbReference type="PROSITE-ProRule" id="PRU00104"/>
    </source>
</evidence>
<dbReference type="InterPro" id="IPR000569">
    <property type="entry name" value="HECT_dom"/>
</dbReference>
<feature type="compositionally biased region" description="Polar residues" evidence="6">
    <location>
        <begin position="292"/>
        <end position="305"/>
    </location>
</feature>
<dbReference type="GO" id="GO:0061630">
    <property type="term" value="F:ubiquitin protein ligase activity"/>
    <property type="evidence" value="ECO:0007669"/>
    <property type="project" value="UniProtKB-EC"/>
</dbReference>
<dbReference type="GO" id="GO:0000209">
    <property type="term" value="P:protein polyubiquitination"/>
    <property type="evidence" value="ECO:0007669"/>
    <property type="project" value="InterPro"/>
</dbReference>
<dbReference type="AlphaFoldDB" id="A0A4Z1PD35"/>
<dbReference type="Pfam" id="PF16558">
    <property type="entry name" value="AZUL"/>
    <property type="match status" value="1"/>
</dbReference>
<evidence type="ECO:0000256" key="6">
    <source>
        <dbReference type="SAM" id="MobiDB-lite"/>
    </source>
</evidence>
<dbReference type="SMART" id="SM00119">
    <property type="entry name" value="HECTc"/>
    <property type="match status" value="1"/>
</dbReference>
<comment type="caution">
    <text evidence="8">The sequence shown here is derived from an EMBL/GenBank/DDBJ whole genome shotgun (WGS) entry which is preliminary data.</text>
</comment>
<reference evidence="8 9" key="1">
    <citation type="submission" date="2019-04" db="EMBL/GenBank/DDBJ databases">
        <title>High contiguity whole genome sequence and gene annotation resource for two Venturia nashicola isolates.</title>
        <authorList>
            <person name="Prokchorchik M."/>
            <person name="Won K."/>
            <person name="Lee Y."/>
            <person name="Choi E.D."/>
            <person name="Segonzac C."/>
            <person name="Sohn K.H."/>
        </authorList>
    </citation>
    <scope>NUCLEOTIDE SEQUENCE [LARGE SCALE GENOMIC DNA]</scope>
    <source>
        <strain evidence="8 9">PRI2</strain>
    </source>
</reference>
<feature type="region of interest" description="Disordered" evidence="6">
    <location>
        <begin position="1"/>
        <end position="26"/>
    </location>
</feature>
<dbReference type="Gene3D" id="6.10.130.10">
    <property type="entry name" value="Ubiquitin-protein ligase E3A, N-terminal zinc-binding domain (AZUL)"/>
    <property type="match status" value="1"/>
</dbReference>
<evidence type="ECO:0000256" key="3">
    <source>
        <dbReference type="ARBA" id="ARBA00022679"/>
    </source>
</evidence>
<keyword evidence="9" id="KW-1185">Reference proteome</keyword>
<dbReference type="Pfam" id="PF00632">
    <property type="entry name" value="HECT"/>
    <property type="match status" value="2"/>
</dbReference>
<evidence type="ECO:0000259" key="7">
    <source>
        <dbReference type="PROSITE" id="PS50237"/>
    </source>
</evidence>